<reference evidence="2 3" key="1">
    <citation type="submission" date="2013-12" db="EMBL/GenBank/DDBJ databases">
        <title>Draft genome of the parsitic nematode Ancylostoma duodenale.</title>
        <authorList>
            <person name="Mitreva M."/>
        </authorList>
    </citation>
    <scope>NUCLEOTIDE SEQUENCE [LARGE SCALE GENOMIC DNA]</scope>
    <source>
        <strain evidence="2 3">Zhejiang</strain>
    </source>
</reference>
<dbReference type="Proteomes" id="UP000054047">
    <property type="component" value="Unassembled WGS sequence"/>
</dbReference>
<evidence type="ECO:0008006" key="4">
    <source>
        <dbReference type="Google" id="ProtNLM"/>
    </source>
</evidence>
<proteinExistence type="predicted"/>
<protein>
    <recommendedName>
        <fullName evidence="4">Phlebovirus glycoprotein G2 fusion domain-containing protein</fullName>
    </recommendedName>
</protein>
<evidence type="ECO:0000313" key="3">
    <source>
        <dbReference type="Proteomes" id="UP000054047"/>
    </source>
</evidence>
<sequence length="128" mass="14160">MMTAEIILNIQDNLRTDIIVDGAICTIDNTVLSGCYRCTKGAQAQVNCISSKRTQAGIECPTTSFTIPCDQKGVRSVLHFSFSEARIHETCKVSCGTHHNQRNGRGSRQPIDLHEWKEANNKLPGKQT</sequence>
<dbReference type="OrthoDB" id="5868079at2759"/>
<dbReference type="EMBL" id="KN728128">
    <property type="protein sequence ID" value="KIH64330.1"/>
    <property type="molecule type" value="Genomic_DNA"/>
</dbReference>
<dbReference type="AlphaFoldDB" id="A0A0C2GST0"/>
<gene>
    <name evidence="2" type="ORF">ANCDUO_05357</name>
</gene>
<dbReference type="Gene3D" id="2.60.40.3770">
    <property type="match status" value="1"/>
</dbReference>
<feature type="region of interest" description="Disordered" evidence="1">
    <location>
        <begin position="96"/>
        <end position="128"/>
    </location>
</feature>
<evidence type="ECO:0000313" key="2">
    <source>
        <dbReference type="EMBL" id="KIH64330.1"/>
    </source>
</evidence>
<organism evidence="2 3">
    <name type="scientific">Ancylostoma duodenale</name>
    <dbReference type="NCBI Taxonomy" id="51022"/>
    <lineage>
        <taxon>Eukaryota</taxon>
        <taxon>Metazoa</taxon>
        <taxon>Ecdysozoa</taxon>
        <taxon>Nematoda</taxon>
        <taxon>Chromadorea</taxon>
        <taxon>Rhabditida</taxon>
        <taxon>Rhabditina</taxon>
        <taxon>Rhabditomorpha</taxon>
        <taxon>Strongyloidea</taxon>
        <taxon>Ancylostomatidae</taxon>
        <taxon>Ancylostomatinae</taxon>
        <taxon>Ancylostoma</taxon>
    </lineage>
</organism>
<name>A0A0C2GST0_9BILA</name>
<evidence type="ECO:0000256" key="1">
    <source>
        <dbReference type="SAM" id="MobiDB-lite"/>
    </source>
</evidence>
<accession>A0A0C2GST0</accession>
<feature type="compositionally biased region" description="Basic and acidic residues" evidence="1">
    <location>
        <begin position="111"/>
        <end position="120"/>
    </location>
</feature>
<keyword evidence="3" id="KW-1185">Reference proteome</keyword>